<dbReference type="InterPro" id="IPR001638">
    <property type="entry name" value="Solute-binding_3/MltF_N"/>
</dbReference>
<dbReference type="AlphaFoldDB" id="A0A1S1N2X4"/>
<dbReference type="PANTHER" id="PTHR35936:SF25">
    <property type="entry name" value="ABC TRANSPORTER SUBSTRATE-BINDING PROTEIN"/>
    <property type="match status" value="1"/>
</dbReference>
<protein>
    <submittedName>
        <fullName evidence="4">ABC transporter substrate-binding protein</fullName>
    </submittedName>
</protein>
<organism evidence="4 5">
    <name type="scientific">Pseudoalteromonas byunsanensis</name>
    <dbReference type="NCBI Taxonomy" id="327939"/>
    <lineage>
        <taxon>Bacteria</taxon>
        <taxon>Pseudomonadati</taxon>
        <taxon>Pseudomonadota</taxon>
        <taxon>Gammaproteobacteria</taxon>
        <taxon>Alteromonadales</taxon>
        <taxon>Pseudoalteromonadaceae</taxon>
        <taxon>Pseudoalteromonas</taxon>
    </lineage>
</organism>
<proteinExistence type="inferred from homology"/>
<dbReference type="STRING" id="327939.BIW53_11905"/>
<evidence type="ECO:0000256" key="1">
    <source>
        <dbReference type="ARBA" id="ARBA00010333"/>
    </source>
</evidence>
<keyword evidence="2" id="KW-0732">Signal</keyword>
<dbReference type="OrthoDB" id="9768183at2"/>
<accession>A0A1S1N2X4</accession>
<dbReference type="SUPFAM" id="SSF53850">
    <property type="entry name" value="Periplasmic binding protein-like II"/>
    <property type="match status" value="1"/>
</dbReference>
<evidence type="ECO:0000313" key="4">
    <source>
        <dbReference type="EMBL" id="OHU95441.1"/>
    </source>
</evidence>
<sequence>MGLSFLLLSCVLNASTSHCEFIVRFENYSVQSQQDAQLQWHGLDVDFAKSLLQEMDCGYRFVSVPWGRALKMLELGEIDLMLSVSKTAQRMRFAYFIGPQRMENIVFATNTKRPFYVQSLEQLFSLAMPVAIQRGAYYGEAFEKRMKQEVDSEDKFIYVPDNQRKLHLLRHGRISGFLEEKYNIIYQVEHNPDFVEIEIAPLVVNSEPVYIAVSKESVSRAQIEQLKEAFERLRSSGKLAQILKKYKLD</sequence>
<dbReference type="Pfam" id="PF00497">
    <property type="entry name" value="SBP_bac_3"/>
    <property type="match status" value="1"/>
</dbReference>
<keyword evidence="5" id="KW-1185">Reference proteome</keyword>
<dbReference type="PANTHER" id="PTHR35936">
    <property type="entry name" value="MEMBRANE-BOUND LYTIC MUREIN TRANSGLYCOSYLASE F"/>
    <property type="match status" value="1"/>
</dbReference>
<reference evidence="4 5" key="1">
    <citation type="submission" date="2016-10" db="EMBL/GenBank/DDBJ databases">
        <title>Pseudoalteromonas amylolytica sp. nov., isolated from the surface seawater.</title>
        <authorList>
            <person name="Wu Y.-H."/>
            <person name="Cheng H."/>
            <person name="Jin X.-B."/>
            <person name="Wang C.-S."/>
            <person name="Xu X.-W."/>
        </authorList>
    </citation>
    <scope>NUCLEOTIDE SEQUENCE [LARGE SCALE GENOMIC DNA]</scope>
    <source>
        <strain evidence="4 5">JCM 12483</strain>
    </source>
</reference>
<dbReference type="SMART" id="SM00062">
    <property type="entry name" value="PBPb"/>
    <property type="match status" value="1"/>
</dbReference>
<dbReference type="EMBL" id="MNAN01000031">
    <property type="protein sequence ID" value="OHU95441.1"/>
    <property type="molecule type" value="Genomic_DNA"/>
</dbReference>
<evidence type="ECO:0000259" key="3">
    <source>
        <dbReference type="SMART" id="SM00062"/>
    </source>
</evidence>
<dbReference type="Proteomes" id="UP000180253">
    <property type="component" value="Unassembled WGS sequence"/>
</dbReference>
<dbReference type="Gene3D" id="3.40.190.10">
    <property type="entry name" value="Periplasmic binding protein-like II"/>
    <property type="match status" value="2"/>
</dbReference>
<comment type="similarity">
    <text evidence="1">Belongs to the bacterial solute-binding protein 3 family.</text>
</comment>
<evidence type="ECO:0000256" key="2">
    <source>
        <dbReference type="ARBA" id="ARBA00022729"/>
    </source>
</evidence>
<comment type="caution">
    <text evidence="4">The sequence shown here is derived from an EMBL/GenBank/DDBJ whole genome shotgun (WGS) entry which is preliminary data.</text>
</comment>
<evidence type="ECO:0000313" key="5">
    <source>
        <dbReference type="Proteomes" id="UP000180253"/>
    </source>
</evidence>
<name>A0A1S1N2X4_9GAMM</name>
<gene>
    <name evidence="4" type="ORF">BIW53_11905</name>
</gene>
<feature type="domain" description="Solute-binding protein family 3/N-terminal" evidence="3">
    <location>
        <begin position="20"/>
        <end position="249"/>
    </location>
</feature>